<dbReference type="InterPro" id="IPR005218">
    <property type="entry name" value="Diacylglycerol/lipid_kinase"/>
</dbReference>
<keyword evidence="2" id="KW-0444">Lipid biosynthesis</keyword>
<dbReference type="SUPFAM" id="SSF111331">
    <property type="entry name" value="NAD kinase/diacylglycerol kinase-like"/>
    <property type="match status" value="1"/>
</dbReference>
<keyword evidence="10" id="KW-0594">Phospholipid biosynthesis</keyword>
<evidence type="ECO:0000256" key="12">
    <source>
        <dbReference type="SAM" id="Phobius"/>
    </source>
</evidence>
<evidence type="ECO:0000313" key="15">
    <source>
        <dbReference type="Proteomes" id="UP000663935"/>
    </source>
</evidence>
<dbReference type="Gene3D" id="3.40.50.10330">
    <property type="entry name" value="Probable inorganic polyphosphate/atp-NAD kinase, domain 1"/>
    <property type="match status" value="1"/>
</dbReference>
<reference evidence="14 15" key="1">
    <citation type="submission" date="2021-03" db="EMBL/GenBank/DDBJ databases">
        <title>Complete genome of Polaribacter_sp.G4M1.</title>
        <authorList>
            <person name="Jeong S.W."/>
            <person name="Bae J.W."/>
        </authorList>
    </citation>
    <scope>NUCLEOTIDE SEQUENCE [LARGE SCALE GENOMIC DNA]</scope>
    <source>
        <strain evidence="14 15">G4M1</strain>
    </source>
</reference>
<name>A0ABX7SR62_9FLAO</name>
<evidence type="ECO:0000256" key="3">
    <source>
        <dbReference type="ARBA" id="ARBA00022679"/>
    </source>
</evidence>
<keyword evidence="11" id="KW-1208">Phospholipid metabolism</keyword>
<evidence type="ECO:0000256" key="10">
    <source>
        <dbReference type="ARBA" id="ARBA00023209"/>
    </source>
</evidence>
<dbReference type="InterPro" id="IPR045540">
    <property type="entry name" value="YegS/DAGK_C"/>
</dbReference>
<keyword evidence="6 14" id="KW-0418">Kinase</keyword>
<evidence type="ECO:0000313" key="14">
    <source>
        <dbReference type="EMBL" id="QTD36342.1"/>
    </source>
</evidence>
<keyword evidence="9" id="KW-0443">Lipid metabolism</keyword>
<evidence type="ECO:0000256" key="7">
    <source>
        <dbReference type="ARBA" id="ARBA00022840"/>
    </source>
</evidence>
<keyword evidence="8" id="KW-0460">Magnesium</keyword>
<evidence type="ECO:0000256" key="8">
    <source>
        <dbReference type="ARBA" id="ARBA00022842"/>
    </source>
</evidence>
<keyword evidence="4" id="KW-0479">Metal-binding</keyword>
<dbReference type="NCBIfam" id="TIGR00147">
    <property type="entry name" value="YegS/Rv2252/BmrU family lipid kinase"/>
    <property type="match status" value="1"/>
</dbReference>
<evidence type="ECO:0000256" key="11">
    <source>
        <dbReference type="ARBA" id="ARBA00023264"/>
    </source>
</evidence>
<feature type="transmembrane region" description="Helical" evidence="12">
    <location>
        <begin position="171"/>
        <end position="187"/>
    </location>
</feature>
<dbReference type="Pfam" id="PF19279">
    <property type="entry name" value="YegS_C"/>
    <property type="match status" value="1"/>
</dbReference>
<keyword evidence="5" id="KW-0547">Nucleotide-binding</keyword>
<accession>A0ABX7SR62</accession>
<dbReference type="InterPro" id="IPR050187">
    <property type="entry name" value="Lipid_Phosphate_FormReg"/>
</dbReference>
<dbReference type="PROSITE" id="PS50146">
    <property type="entry name" value="DAGK"/>
    <property type="match status" value="1"/>
</dbReference>
<keyword evidence="15" id="KW-1185">Reference proteome</keyword>
<dbReference type="Gene3D" id="2.60.200.40">
    <property type="match status" value="1"/>
</dbReference>
<keyword evidence="12" id="KW-1133">Transmembrane helix</keyword>
<evidence type="ECO:0000256" key="1">
    <source>
        <dbReference type="ARBA" id="ARBA00001946"/>
    </source>
</evidence>
<evidence type="ECO:0000259" key="13">
    <source>
        <dbReference type="PROSITE" id="PS50146"/>
    </source>
</evidence>
<organism evidence="14 15">
    <name type="scientific">Polaribacter batillariae</name>
    <dbReference type="NCBI Taxonomy" id="2808900"/>
    <lineage>
        <taxon>Bacteria</taxon>
        <taxon>Pseudomonadati</taxon>
        <taxon>Bacteroidota</taxon>
        <taxon>Flavobacteriia</taxon>
        <taxon>Flavobacteriales</taxon>
        <taxon>Flavobacteriaceae</taxon>
    </lineage>
</organism>
<evidence type="ECO:0000256" key="2">
    <source>
        <dbReference type="ARBA" id="ARBA00022516"/>
    </source>
</evidence>
<dbReference type="InterPro" id="IPR016064">
    <property type="entry name" value="NAD/diacylglycerol_kinase_sf"/>
</dbReference>
<evidence type="ECO:0000256" key="9">
    <source>
        <dbReference type="ARBA" id="ARBA00023098"/>
    </source>
</evidence>
<dbReference type="SMART" id="SM00046">
    <property type="entry name" value="DAGKc"/>
    <property type="match status" value="1"/>
</dbReference>
<dbReference type="InterPro" id="IPR001206">
    <property type="entry name" value="Diacylglycerol_kinase_cat_dom"/>
</dbReference>
<protein>
    <submittedName>
        <fullName evidence="14">Diacylglycerol kinase family lipid kinase</fullName>
    </submittedName>
</protein>
<evidence type="ECO:0000256" key="6">
    <source>
        <dbReference type="ARBA" id="ARBA00022777"/>
    </source>
</evidence>
<keyword evidence="3" id="KW-0808">Transferase</keyword>
<proteinExistence type="predicted"/>
<dbReference type="PANTHER" id="PTHR12358:SF106">
    <property type="entry name" value="LIPID KINASE YEGS"/>
    <property type="match status" value="1"/>
</dbReference>
<dbReference type="PANTHER" id="PTHR12358">
    <property type="entry name" value="SPHINGOSINE KINASE"/>
    <property type="match status" value="1"/>
</dbReference>
<dbReference type="RefSeq" id="WP_207970532.1">
    <property type="nucleotide sequence ID" value="NZ_CP071795.1"/>
</dbReference>
<dbReference type="GO" id="GO:0016301">
    <property type="term" value="F:kinase activity"/>
    <property type="evidence" value="ECO:0007669"/>
    <property type="project" value="UniProtKB-KW"/>
</dbReference>
<keyword evidence="12" id="KW-0472">Membrane</keyword>
<dbReference type="InterPro" id="IPR017438">
    <property type="entry name" value="ATP-NAD_kinase_N"/>
</dbReference>
<dbReference type="Pfam" id="PF00781">
    <property type="entry name" value="DAGK_cat"/>
    <property type="match status" value="1"/>
</dbReference>
<dbReference type="Proteomes" id="UP000663935">
    <property type="component" value="Chromosome"/>
</dbReference>
<keyword evidence="12" id="KW-0812">Transmembrane</keyword>
<sequence length="311" mass="35095">MSYIDKINRFSWFIIANSTSGNGDFSKQWKEIRQNLNHKNLDYSFAFTQFSKHEVDLVQNAIKKGFRNIISVGGDGTLHNVVNGIMLQRYVKTSELTIGVIPLGTGNDWIKTYHIPNHIEKSIEIIQRKKTILQDIGVLKTTNCKLTYFNNVAGLGYDGYIVNKLKSLKRFGAIAYLLAGIYGLLFYKKSTFKIIFDDKVIETNCLMTIFGICKFSGGGMQFTKNVHTTDGLLDITIAKNLTFFDLIFHLPKLYSGKIVQHKKVATYKTNRITVIPKNAKPFIQADGELVGTGEVSVEIIEKAVKFCVNIL</sequence>
<evidence type="ECO:0000256" key="5">
    <source>
        <dbReference type="ARBA" id="ARBA00022741"/>
    </source>
</evidence>
<keyword evidence="7" id="KW-0067">ATP-binding</keyword>
<gene>
    <name evidence="14" type="ORF">JL193_09210</name>
</gene>
<dbReference type="EMBL" id="CP071795">
    <property type="protein sequence ID" value="QTD36342.1"/>
    <property type="molecule type" value="Genomic_DNA"/>
</dbReference>
<evidence type="ECO:0000256" key="4">
    <source>
        <dbReference type="ARBA" id="ARBA00022723"/>
    </source>
</evidence>
<feature type="domain" description="DAGKc" evidence="13">
    <location>
        <begin position="7"/>
        <end position="143"/>
    </location>
</feature>
<comment type="cofactor">
    <cofactor evidence="1">
        <name>Mg(2+)</name>
        <dbReference type="ChEBI" id="CHEBI:18420"/>
    </cofactor>
</comment>